<comment type="caution">
    <text evidence="10">The sequence shown here is derived from an EMBL/GenBank/DDBJ whole genome shotgun (WGS) entry which is preliminary data.</text>
</comment>
<keyword evidence="3" id="KW-0349">Heme</keyword>
<dbReference type="PROSITE" id="PS50255">
    <property type="entry name" value="CYTOCHROME_B5_2"/>
    <property type="match status" value="1"/>
</dbReference>
<dbReference type="OrthoDB" id="260519at2759"/>
<dbReference type="AlphaFoldDB" id="A0A0M0KDW4"/>
<evidence type="ECO:0000256" key="7">
    <source>
        <dbReference type="ARBA" id="ARBA00023136"/>
    </source>
</evidence>
<dbReference type="InterPro" id="IPR004294">
    <property type="entry name" value="Carotenoid_Oase"/>
</dbReference>
<dbReference type="Pfam" id="PF00173">
    <property type="entry name" value="Cyt-b5"/>
    <property type="match status" value="1"/>
</dbReference>
<evidence type="ECO:0000256" key="8">
    <source>
        <dbReference type="PIRSR" id="PIRSR604294-1"/>
    </source>
</evidence>
<dbReference type="GO" id="GO:0020037">
    <property type="term" value="F:heme binding"/>
    <property type="evidence" value="ECO:0007669"/>
    <property type="project" value="InterPro"/>
</dbReference>
<dbReference type="SUPFAM" id="SSF55856">
    <property type="entry name" value="Cytochrome b5-like heme/steroid binding domain"/>
    <property type="match status" value="1"/>
</dbReference>
<dbReference type="PANTHER" id="PTHR10543:SF138">
    <property type="entry name" value="CAROTENOID OXYGENASE"/>
    <property type="match status" value="1"/>
</dbReference>
<name>A0A0M0KDW4_9EUKA</name>
<dbReference type="Gene3D" id="3.10.120.10">
    <property type="entry name" value="Cytochrome b5-like heme/steroid binding domain"/>
    <property type="match status" value="1"/>
</dbReference>
<evidence type="ECO:0000259" key="9">
    <source>
        <dbReference type="PROSITE" id="PS50255"/>
    </source>
</evidence>
<feature type="binding site" evidence="8">
    <location>
        <position position="340"/>
    </location>
    <ligand>
        <name>Fe cation</name>
        <dbReference type="ChEBI" id="CHEBI:24875"/>
        <note>catalytic</note>
    </ligand>
</feature>
<keyword evidence="7" id="KW-0472">Membrane</keyword>
<dbReference type="InterPro" id="IPR036400">
    <property type="entry name" value="Cyt_B5-like_heme/steroid_sf"/>
</dbReference>
<dbReference type="GO" id="GO:0046872">
    <property type="term" value="F:metal ion binding"/>
    <property type="evidence" value="ECO:0007669"/>
    <property type="project" value="UniProtKB-KW"/>
</dbReference>
<evidence type="ECO:0000313" key="11">
    <source>
        <dbReference type="Proteomes" id="UP000037460"/>
    </source>
</evidence>
<evidence type="ECO:0000313" key="10">
    <source>
        <dbReference type="EMBL" id="KOO36613.1"/>
    </source>
</evidence>
<organism evidence="10 11">
    <name type="scientific">Chrysochromulina tobinii</name>
    <dbReference type="NCBI Taxonomy" id="1460289"/>
    <lineage>
        <taxon>Eukaryota</taxon>
        <taxon>Haptista</taxon>
        <taxon>Haptophyta</taxon>
        <taxon>Prymnesiophyceae</taxon>
        <taxon>Prymnesiales</taxon>
        <taxon>Chrysochromulinaceae</taxon>
        <taxon>Chrysochromulina</taxon>
    </lineage>
</organism>
<reference evidence="11" key="1">
    <citation type="journal article" date="2015" name="PLoS Genet.">
        <title>Genome Sequence and Transcriptome Analyses of Chrysochromulina tobin: Metabolic Tools for Enhanced Algal Fitness in the Prominent Order Prymnesiales (Haptophyceae).</title>
        <authorList>
            <person name="Hovde B.T."/>
            <person name="Deodato C.R."/>
            <person name="Hunsperger H.M."/>
            <person name="Ryken S.A."/>
            <person name="Yost W."/>
            <person name="Jha R.K."/>
            <person name="Patterson J."/>
            <person name="Monnat R.J. Jr."/>
            <person name="Barlow S.B."/>
            <person name="Starkenburg S.R."/>
            <person name="Cattolico R.A."/>
        </authorList>
    </citation>
    <scope>NUCLEOTIDE SEQUENCE</scope>
    <source>
        <strain evidence="11">CCMP291</strain>
    </source>
</reference>
<dbReference type="Pfam" id="PF03055">
    <property type="entry name" value="RPE65"/>
    <property type="match status" value="1"/>
</dbReference>
<dbReference type="Proteomes" id="UP000037460">
    <property type="component" value="Unassembled WGS sequence"/>
</dbReference>
<dbReference type="FunFam" id="3.10.120.10:FF:000002">
    <property type="entry name" value="Cytochrome b5 type B"/>
    <property type="match status" value="1"/>
</dbReference>
<dbReference type="PANTHER" id="PTHR10543">
    <property type="entry name" value="BETA-CAROTENE DIOXYGENASE"/>
    <property type="match status" value="1"/>
</dbReference>
<feature type="binding site" evidence="8">
    <location>
        <position position="411"/>
    </location>
    <ligand>
        <name>Fe cation</name>
        <dbReference type="ChEBI" id="CHEBI:24875"/>
        <note>catalytic</note>
    </ligand>
</feature>
<dbReference type="GO" id="GO:0016020">
    <property type="term" value="C:membrane"/>
    <property type="evidence" value="ECO:0007669"/>
    <property type="project" value="UniProtKB-SubCell"/>
</dbReference>
<evidence type="ECO:0000256" key="6">
    <source>
        <dbReference type="ARBA" id="ARBA00023004"/>
    </source>
</evidence>
<dbReference type="GO" id="GO:0016121">
    <property type="term" value="P:carotene catabolic process"/>
    <property type="evidence" value="ECO:0007669"/>
    <property type="project" value="TreeGrafter"/>
</dbReference>
<dbReference type="InterPro" id="IPR001199">
    <property type="entry name" value="Cyt_B5-like_heme/steroid-bd"/>
</dbReference>
<dbReference type="SMART" id="SM01117">
    <property type="entry name" value="Cyt-b5"/>
    <property type="match status" value="1"/>
</dbReference>
<comment type="subcellular location">
    <subcellularLocation>
        <location evidence="1">Membrane</location>
    </subcellularLocation>
</comment>
<dbReference type="InterPro" id="IPR018506">
    <property type="entry name" value="Cyt_B5_heme-BS"/>
</dbReference>
<proteinExistence type="inferred from homology"/>
<keyword evidence="4" id="KW-0812">Transmembrane</keyword>
<evidence type="ECO:0000256" key="5">
    <source>
        <dbReference type="ARBA" id="ARBA00022723"/>
    </source>
</evidence>
<accession>A0A0M0KDW4</accession>
<feature type="non-terminal residue" evidence="10">
    <location>
        <position position="558"/>
    </location>
</feature>
<evidence type="ECO:0000256" key="1">
    <source>
        <dbReference type="ARBA" id="ARBA00004370"/>
    </source>
</evidence>
<comment type="cofactor">
    <cofactor evidence="8">
        <name>Fe(2+)</name>
        <dbReference type="ChEBI" id="CHEBI:29033"/>
    </cofactor>
    <text evidence="8">Binds 1 Fe(2+) ion per subunit.</text>
</comment>
<feature type="binding site" evidence="8">
    <location>
        <position position="287"/>
    </location>
    <ligand>
        <name>Fe cation</name>
        <dbReference type="ChEBI" id="CHEBI:24875"/>
        <note>catalytic</note>
    </ligand>
</feature>
<protein>
    <submittedName>
        <fullName evidence="10">Retinal pigment epithelial membrane protein</fullName>
    </submittedName>
</protein>
<evidence type="ECO:0000256" key="2">
    <source>
        <dbReference type="ARBA" id="ARBA00006787"/>
    </source>
</evidence>
<keyword evidence="6 8" id="KW-0408">Iron</keyword>
<keyword evidence="11" id="KW-1185">Reference proteome</keyword>
<gene>
    <name evidence="10" type="ORF">Ctob_013826</name>
</gene>
<dbReference type="GO" id="GO:0010436">
    <property type="term" value="F:carotenoid dioxygenase activity"/>
    <property type="evidence" value="ECO:0007669"/>
    <property type="project" value="TreeGrafter"/>
</dbReference>
<dbReference type="PROSITE" id="PS00191">
    <property type="entry name" value="CYTOCHROME_B5_1"/>
    <property type="match status" value="1"/>
</dbReference>
<comment type="similarity">
    <text evidence="2">Belongs to the carotenoid oxygenase family.</text>
</comment>
<sequence>MPDEGSPAAAEPTQDSKGRAFISMAKLAEHSKRDSVWMTIHGKVYDVTKYLDDHPGGEEVLLDRAGKDATEDYEDVGHSNEARKALLPLEIGEISPSEQKAATIQRMGVSRSTPRMAELAFGAPANSVWNDEIRQSWSRAYSSYAGGTTNYEITDVEGVIPATLRGTVFRNGPGNFERGGRRFKHVLDGDGLICRIAIDGSTGRASFASKFVLTPSYVAEEQADDMWGGKLLALWEAALPVRLDPHTLDYMSKETFDGALPDGWATVTSGAEAIDRGLGLGVAFTAHPREDRKRGRMVGWSWAASVGREELAATLYEMDTISGKILATTPVKLPAAVAPHDFAITDNYYIFVLNGMELNLAPYILGLTGPVGALLTTGQGVRLYIVPRPGGAADGRKPVAVSTADPYFCIHHANAFEELPVAAGAAPLIRLYTAAWPSVGRGPFLGDWGGEVPLYDDGKIAPTMLLQSTIRLFPDGASVERSIVAGKACIDHPHVDPRFEGDARCRYLYMSYCNDLDSEGQPGASVSGSPPIGYARWDRHTDETIVWRAPPNTFCEEV</sequence>
<dbReference type="PRINTS" id="PR00363">
    <property type="entry name" value="CYTOCHROMEB5"/>
</dbReference>
<keyword evidence="5 8" id="KW-0479">Metal-binding</keyword>
<evidence type="ECO:0000256" key="4">
    <source>
        <dbReference type="ARBA" id="ARBA00022692"/>
    </source>
</evidence>
<dbReference type="EMBL" id="JWZX01000612">
    <property type="protein sequence ID" value="KOO36613.1"/>
    <property type="molecule type" value="Genomic_DNA"/>
</dbReference>
<feature type="domain" description="Cytochrome b5 heme-binding" evidence="9">
    <location>
        <begin position="19"/>
        <end position="95"/>
    </location>
</feature>
<evidence type="ECO:0000256" key="3">
    <source>
        <dbReference type="ARBA" id="ARBA00022617"/>
    </source>
</evidence>